<dbReference type="SMART" id="SM01008">
    <property type="entry name" value="Ald_Xan_dh_C"/>
    <property type="match status" value="1"/>
</dbReference>
<accession>A0A419SLZ7</accession>
<dbReference type="PANTHER" id="PTHR11908">
    <property type="entry name" value="XANTHINE DEHYDROGENASE"/>
    <property type="match status" value="1"/>
</dbReference>
<dbReference type="Pfam" id="PF01315">
    <property type="entry name" value="Ald_Xan_dh_C"/>
    <property type="match status" value="1"/>
</dbReference>
<dbReference type="GO" id="GO:0016491">
    <property type="term" value="F:oxidoreductase activity"/>
    <property type="evidence" value="ECO:0007669"/>
    <property type="project" value="UniProtKB-KW"/>
</dbReference>
<evidence type="ECO:0000256" key="2">
    <source>
        <dbReference type="ARBA" id="ARBA00023002"/>
    </source>
</evidence>
<dbReference type="InterPro" id="IPR046867">
    <property type="entry name" value="AldOxase/xan_DH_MoCoBD2"/>
</dbReference>
<dbReference type="Gene3D" id="3.90.1170.50">
    <property type="entry name" value="Aldehyde oxidase/xanthine dehydrogenase, a/b hammerhead"/>
    <property type="match status" value="1"/>
</dbReference>
<dbReference type="RefSeq" id="WP_120188812.1">
    <property type="nucleotide sequence ID" value="NZ_MCHY01000007.1"/>
</dbReference>
<gene>
    <name evidence="4" type="ORF">BEP19_03930</name>
</gene>
<comment type="caution">
    <text evidence="4">The sequence shown here is derived from an EMBL/GenBank/DDBJ whole genome shotgun (WGS) entry which is preliminary data.</text>
</comment>
<keyword evidence="2" id="KW-0560">Oxidoreductase</keyword>
<dbReference type="InterPro" id="IPR037165">
    <property type="entry name" value="AldOxase/xan_DH_Mopterin-bd_sf"/>
</dbReference>
<dbReference type="Gene3D" id="3.30.365.10">
    <property type="entry name" value="Aldehyde oxidase/xanthine dehydrogenase, molybdopterin binding domain"/>
    <property type="match status" value="4"/>
</dbReference>
<evidence type="ECO:0000259" key="3">
    <source>
        <dbReference type="SMART" id="SM01008"/>
    </source>
</evidence>
<dbReference type="InterPro" id="IPR008274">
    <property type="entry name" value="AldOxase/xan_DH_MoCoBD1"/>
</dbReference>
<dbReference type="Pfam" id="PF02738">
    <property type="entry name" value="MoCoBD_1"/>
    <property type="match status" value="1"/>
</dbReference>
<proteinExistence type="predicted"/>
<keyword evidence="1" id="KW-0500">Molybdenum</keyword>
<evidence type="ECO:0000256" key="1">
    <source>
        <dbReference type="ARBA" id="ARBA00022505"/>
    </source>
</evidence>
<dbReference type="SUPFAM" id="SSF56003">
    <property type="entry name" value="Molybdenum cofactor-binding domain"/>
    <property type="match status" value="1"/>
</dbReference>
<sequence>MEYGPWTAVGQSKQRIDVVEKAAGTVRYVSDFVVPGMLYAKLATSKQAHAQIVSINTTEAWKIPGVRAIVTGDTFPYHIGPILADRPPLAFDKVRYFGEPLAIVVADHEHQAKLAASKIKVEYEPLPVVNSVRQAFETGAPLVHENAGQYMKLISNVYPISGTNIGSHVKIRKGDFETAWAECQTTIEATYSFNLSDHAALETRGARVEITPAGKVVVHSCTQSPFTIKKVLNQFFNIEVGNVIVHGTMVGGAFGGKGTVQLEPLAYLASKAVGGKLVKLDYEREEDMITAPGHIGLEATIKLGVDETGKLLAGQYTFLIDSGAYTDQAAGIARAAALDCTGPYHVPHVWCDSYCMYTNHPFATSFRGYAHPELTFAVERTIDQLAVKLKIDPTELRKLNLIKPAHTSPTQAVITANNIGDVAKCLDRAKELILWDEGQRIEVGNNKVRAKGICTFWKTSTTATNAQAGAVLTFEADGSVNLNCAAIELGQGTKTALAQILAEKLKMKMDKIHVTMELNTQYDPHQWRTVASSSTFLAGRAVLAAAEDAIKQLRRTASIAMQCSEEDLEVGGGRVYLKPNPEYGIDIKELALGYKFPNGHAVEGQIIGRGRYIQRHLTPMDQETGFGKPGPWWSVGAQAVEVEWDERDYTYKILKAVTVLDAGKIINPATATQQMRGGMYLGLSFASSESFVFDDKGITQNPDLRTYKMLRFGEQPDEYLVDFIETPSVDGPYGARGIGEYGVIGMPASLANSLSKAAEVELNHLPLIPELIWRTKKESGQ</sequence>
<dbReference type="InterPro" id="IPR000674">
    <property type="entry name" value="Ald_Oxase/Xan_DH_a/b"/>
</dbReference>
<keyword evidence="5" id="KW-1185">Reference proteome</keyword>
<dbReference type="GO" id="GO:0005506">
    <property type="term" value="F:iron ion binding"/>
    <property type="evidence" value="ECO:0007669"/>
    <property type="project" value="InterPro"/>
</dbReference>
<protein>
    <submittedName>
        <fullName evidence="4">Aldehyde oxidase</fullName>
    </submittedName>
</protein>
<dbReference type="InterPro" id="IPR016208">
    <property type="entry name" value="Ald_Oxase/xanthine_DH-like"/>
</dbReference>
<dbReference type="Proteomes" id="UP000284219">
    <property type="component" value="Unassembled WGS sequence"/>
</dbReference>
<dbReference type="PANTHER" id="PTHR11908:SF132">
    <property type="entry name" value="ALDEHYDE OXIDASE 1-RELATED"/>
    <property type="match status" value="1"/>
</dbReference>
<dbReference type="SUPFAM" id="SSF54665">
    <property type="entry name" value="CO dehydrogenase molybdoprotein N-domain-like"/>
    <property type="match status" value="1"/>
</dbReference>
<dbReference type="InterPro" id="IPR036856">
    <property type="entry name" value="Ald_Oxase/Xan_DH_a/b_sf"/>
</dbReference>
<organism evidence="4 5">
    <name type="scientific">Ammoniphilus oxalaticus</name>
    <dbReference type="NCBI Taxonomy" id="66863"/>
    <lineage>
        <taxon>Bacteria</taxon>
        <taxon>Bacillati</taxon>
        <taxon>Bacillota</taxon>
        <taxon>Bacilli</taxon>
        <taxon>Bacillales</taxon>
        <taxon>Paenibacillaceae</taxon>
        <taxon>Aneurinibacillus group</taxon>
        <taxon>Ammoniphilus</taxon>
    </lineage>
</organism>
<dbReference type="Pfam" id="PF20256">
    <property type="entry name" value="MoCoBD_2"/>
    <property type="match status" value="1"/>
</dbReference>
<feature type="domain" description="Aldehyde oxidase/xanthine dehydrogenase a/b hammerhead" evidence="3">
    <location>
        <begin position="23"/>
        <end position="127"/>
    </location>
</feature>
<dbReference type="AlphaFoldDB" id="A0A419SLZ7"/>
<evidence type="ECO:0000313" key="5">
    <source>
        <dbReference type="Proteomes" id="UP000284219"/>
    </source>
</evidence>
<evidence type="ECO:0000313" key="4">
    <source>
        <dbReference type="EMBL" id="RKD24994.1"/>
    </source>
</evidence>
<reference evidence="4 5" key="1">
    <citation type="submission" date="2016-08" db="EMBL/GenBank/DDBJ databases">
        <title>Novel Firmicute Genomes.</title>
        <authorList>
            <person name="Poppleton D.I."/>
            <person name="Gribaldo S."/>
        </authorList>
    </citation>
    <scope>NUCLEOTIDE SEQUENCE [LARGE SCALE GENOMIC DNA]</scope>
    <source>
        <strain evidence="4 5">RAOx-1</strain>
    </source>
</reference>
<dbReference type="OrthoDB" id="9759099at2"/>
<dbReference type="EMBL" id="MCHY01000007">
    <property type="protein sequence ID" value="RKD24994.1"/>
    <property type="molecule type" value="Genomic_DNA"/>
</dbReference>
<name>A0A419SLZ7_9BACL</name>